<keyword evidence="2" id="KW-0489">Methyltransferase</keyword>
<evidence type="ECO:0000313" key="4">
    <source>
        <dbReference type="Proteomes" id="UP000650994"/>
    </source>
</evidence>
<reference evidence="4" key="4">
    <citation type="journal article" date="2019" name="Int. J. Syst. Evol. Microbiol.">
        <title>The Global Catalogue of Microorganisms (GCM) 10K type strain sequencing project: providing services to taxonomists for standard genome sequencing and annotation.</title>
        <authorList>
            <consortium name="The Broad Institute Genomics Platform"/>
            <consortium name="The Broad Institute Genome Sequencing Center for Infectious Disease"/>
            <person name="Wu L."/>
            <person name="Ma J."/>
        </authorList>
    </citation>
    <scope>NUCLEOTIDE SEQUENCE [LARGE SCALE GENOMIC DNA]</scope>
    <source>
        <strain evidence="4">CGMCC 1.12707</strain>
    </source>
</reference>
<protein>
    <submittedName>
        <fullName evidence="1 2">Demethylmenaquinone methyltransferase</fullName>
    </submittedName>
</protein>
<dbReference type="Gene3D" id="3.40.50.150">
    <property type="entry name" value="Vaccinia Virus protein VP39"/>
    <property type="match status" value="1"/>
</dbReference>
<dbReference type="RefSeq" id="WP_072929944.1">
    <property type="nucleotide sequence ID" value="NZ_BMFL01000020.1"/>
</dbReference>
<dbReference type="InterPro" id="IPR029063">
    <property type="entry name" value="SAM-dependent_MTases_sf"/>
</dbReference>
<dbReference type="GO" id="GO:0032259">
    <property type="term" value="P:methylation"/>
    <property type="evidence" value="ECO:0007669"/>
    <property type="project" value="UniProtKB-KW"/>
</dbReference>
<accession>A0A1M6UTP8</accession>
<dbReference type="AlphaFoldDB" id="A0A1M6UTP8"/>
<gene>
    <name evidence="1" type="primary">menG</name>
    <name evidence="1" type="ORF">GCM10010984_26490</name>
    <name evidence="2" type="ORF">SAMN05443634_10356</name>
</gene>
<dbReference type="GO" id="GO:0008168">
    <property type="term" value="F:methyltransferase activity"/>
    <property type="evidence" value="ECO:0007669"/>
    <property type="project" value="UniProtKB-KW"/>
</dbReference>
<keyword evidence="2" id="KW-0808">Transferase</keyword>
<dbReference type="Pfam" id="PF01209">
    <property type="entry name" value="Ubie_methyltran"/>
    <property type="match status" value="1"/>
</dbReference>
<keyword evidence="4" id="KW-1185">Reference proteome</keyword>
<reference evidence="2" key="2">
    <citation type="submission" date="2016-11" db="EMBL/GenBank/DDBJ databases">
        <authorList>
            <person name="Jaros S."/>
            <person name="Januszkiewicz K."/>
            <person name="Wedrychowicz H."/>
        </authorList>
    </citation>
    <scope>NUCLEOTIDE SEQUENCE [LARGE SCALE GENOMIC DNA]</scope>
    <source>
        <strain evidence="2">DSM 27989</strain>
    </source>
</reference>
<dbReference type="EMBL" id="FRBH01000003">
    <property type="protein sequence ID" value="SHK72521.1"/>
    <property type="molecule type" value="Genomic_DNA"/>
</dbReference>
<dbReference type="STRING" id="1434701.SAMN05443634_10356"/>
<evidence type="ECO:0000313" key="3">
    <source>
        <dbReference type="Proteomes" id="UP000184120"/>
    </source>
</evidence>
<dbReference type="OrthoDB" id="9795634at2"/>
<evidence type="ECO:0000313" key="1">
    <source>
        <dbReference type="EMBL" id="GGF08010.1"/>
    </source>
</evidence>
<dbReference type="EMBL" id="BMFL01000020">
    <property type="protein sequence ID" value="GGF08010.1"/>
    <property type="molecule type" value="Genomic_DNA"/>
</dbReference>
<dbReference type="SUPFAM" id="SSF53335">
    <property type="entry name" value="S-adenosyl-L-methionine-dependent methyltransferases"/>
    <property type="match status" value="1"/>
</dbReference>
<evidence type="ECO:0000313" key="2">
    <source>
        <dbReference type="EMBL" id="SHK72521.1"/>
    </source>
</evidence>
<reference evidence="1" key="5">
    <citation type="submission" date="2024-05" db="EMBL/GenBank/DDBJ databases">
        <authorList>
            <person name="Sun Q."/>
            <person name="Zhou Y."/>
        </authorList>
    </citation>
    <scope>NUCLEOTIDE SEQUENCE</scope>
    <source>
        <strain evidence="1">CGMCC 1.12707</strain>
    </source>
</reference>
<proteinExistence type="predicted"/>
<organism evidence="2 3">
    <name type="scientific">Chishuiella changwenlii</name>
    <dbReference type="NCBI Taxonomy" id="1434701"/>
    <lineage>
        <taxon>Bacteria</taxon>
        <taxon>Pseudomonadati</taxon>
        <taxon>Bacteroidota</taxon>
        <taxon>Flavobacteriia</taxon>
        <taxon>Flavobacteriales</taxon>
        <taxon>Weeksellaceae</taxon>
        <taxon>Chishuiella</taxon>
    </lineage>
</organism>
<sequence length="231" mass="26915">MDIYEPEFVKRLFNQMSSSYERMNFITSFGFSIIWRKQFINKLSSSNSDIKVIDLLSGLGENWNYLIKKYPNGEFTALDFSDEMVKKSKSKSSKKFNVLQQDVLKHNLPAKEFDIVTCAFGLKTFNDEQLHCLAKTVHHILKENGEFTFIEISSPKHKLLLCLYRLYLGSIIPILGKLFLGNPNDYRMLWTYTENFGDSEKVKEIFENNNLNVKYDRYFFGCATGISGRKL</sequence>
<dbReference type="Proteomes" id="UP000184120">
    <property type="component" value="Unassembled WGS sequence"/>
</dbReference>
<dbReference type="Proteomes" id="UP000650994">
    <property type="component" value="Unassembled WGS sequence"/>
</dbReference>
<reference evidence="3" key="3">
    <citation type="submission" date="2016-11" db="EMBL/GenBank/DDBJ databases">
        <authorList>
            <person name="Varghese N."/>
            <person name="Submissions S."/>
        </authorList>
    </citation>
    <scope>NUCLEOTIDE SEQUENCE [LARGE SCALE GENOMIC DNA]</scope>
    <source>
        <strain evidence="3">DSM 27989</strain>
    </source>
</reference>
<name>A0A1M6UTP8_9FLAO</name>
<reference evidence="1" key="1">
    <citation type="journal article" date="2014" name="Int. J. Syst. Evol. Microbiol.">
        <title>Complete genome of a new Firmicutes species belonging to the dominant human colonic microbiota ('Ruminococcus bicirculans') reveals two chromosomes and a selective capacity to utilize plant glucans.</title>
        <authorList>
            <consortium name="NISC Comparative Sequencing Program"/>
            <person name="Wegmann U."/>
            <person name="Louis P."/>
            <person name="Goesmann A."/>
            <person name="Henrissat B."/>
            <person name="Duncan S.H."/>
            <person name="Flint H.J."/>
        </authorList>
    </citation>
    <scope>NUCLEOTIDE SEQUENCE</scope>
    <source>
        <strain evidence="1">CGMCC 1.12707</strain>
    </source>
</reference>